<feature type="signal peptide" evidence="2">
    <location>
        <begin position="1"/>
        <end position="19"/>
    </location>
</feature>
<keyword evidence="1" id="KW-0812">Transmembrane</keyword>
<name>A0A183DSY2_9BILA</name>
<dbReference type="AlphaFoldDB" id="A0A183DSY2"/>
<evidence type="ECO:0000313" key="5">
    <source>
        <dbReference type="WBParaSite" id="GPUH_0001183701-mRNA-1"/>
    </source>
</evidence>
<reference evidence="3 4" key="2">
    <citation type="submission" date="2018-11" db="EMBL/GenBank/DDBJ databases">
        <authorList>
            <consortium name="Pathogen Informatics"/>
        </authorList>
    </citation>
    <scope>NUCLEOTIDE SEQUENCE [LARGE SCALE GENOMIC DNA]</scope>
</reference>
<keyword evidence="4" id="KW-1185">Reference proteome</keyword>
<evidence type="ECO:0000256" key="2">
    <source>
        <dbReference type="SAM" id="SignalP"/>
    </source>
</evidence>
<dbReference type="Proteomes" id="UP000271098">
    <property type="component" value="Unassembled WGS sequence"/>
</dbReference>
<feature type="chain" id="PRO_5043138850" evidence="2">
    <location>
        <begin position="20"/>
        <end position="96"/>
    </location>
</feature>
<reference evidence="5" key="1">
    <citation type="submission" date="2016-06" db="UniProtKB">
        <authorList>
            <consortium name="WormBaseParasite"/>
        </authorList>
    </citation>
    <scope>IDENTIFICATION</scope>
</reference>
<keyword evidence="2" id="KW-0732">Signal</keyword>
<evidence type="ECO:0000256" key="1">
    <source>
        <dbReference type="SAM" id="Phobius"/>
    </source>
</evidence>
<evidence type="ECO:0000313" key="3">
    <source>
        <dbReference type="EMBL" id="VDN19324.1"/>
    </source>
</evidence>
<protein>
    <submittedName>
        <fullName evidence="5">Secreted protein</fullName>
    </submittedName>
</protein>
<keyword evidence="1" id="KW-1133">Transmembrane helix</keyword>
<feature type="transmembrane region" description="Helical" evidence="1">
    <location>
        <begin position="68"/>
        <end position="87"/>
    </location>
</feature>
<gene>
    <name evidence="3" type="ORF">GPUH_LOCUS11823</name>
</gene>
<organism evidence="5">
    <name type="scientific">Gongylonema pulchrum</name>
    <dbReference type="NCBI Taxonomy" id="637853"/>
    <lineage>
        <taxon>Eukaryota</taxon>
        <taxon>Metazoa</taxon>
        <taxon>Ecdysozoa</taxon>
        <taxon>Nematoda</taxon>
        <taxon>Chromadorea</taxon>
        <taxon>Rhabditida</taxon>
        <taxon>Spirurina</taxon>
        <taxon>Spiruromorpha</taxon>
        <taxon>Spiruroidea</taxon>
        <taxon>Gongylonematidae</taxon>
        <taxon>Gongylonema</taxon>
    </lineage>
</organism>
<proteinExistence type="predicted"/>
<keyword evidence="1" id="KW-0472">Membrane</keyword>
<accession>A0A183DSY2</accession>
<evidence type="ECO:0000313" key="4">
    <source>
        <dbReference type="Proteomes" id="UP000271098"/>
    </source>
</evidence>
<dbReference type="WBParaSite" id="GPUH_0001183701-mRNA-1">
    <property type="protein sequence ID" value="GPUH_0001183701-mRNA-1"/>
    <property type="gene ID" value="GPUH_0001183701"/>
</dbReference>
<dbReference type="EMBL" id="UYRT01078828">
    <property type="protein sequence ID" value="VDN19324.1"/>
    <property type="molecule type" value="Genomic_DNA"/>
</dbReference>
<sequence length="96" mass="10541">MKLLLICVFFATIVPVIHSQDDETTVANGDFHNAADSTSTNINSKSGNVVDKNVTGEIEEKRDTYQRIVAVLAFVYEVLLIQAIFGADVKAIKLKN</sequence>